<proteinExistence type="predicted"/>
<reference evidence="4 5" key="1">
    <citation type="submission" date="2021-08" db="EMBL/GenBank/DDBJ databases">
        <authorList>
            <person name="Tuo L."/>
        </authorList>
    </citation>
    <scope>NUCLEOTIDE SEQUENCE [LARGE SCALE GENOMIC DNA]</scope>
    <source>
        <strain evidence="4 5">JCM 31229</strain>
    </source>
</reference>
<comment type="caution">
    <text evidence="4">The sequence shown here is derived from an EMBL/GenBank/DDBJ whole genome shotgun (WGS) entry which is preliminary data.</text>
</comment>
<evidence type="ECO:0000259" key="3">
    <source>
        <dbReference type="PROSITE" id="PS50977"/>
    </source>
</evidence>
<evidence type="ECO:0000256" key="1">
    <source>
        <dbReference type="ARBA" id="ARBA00023125"/>
    </source>
</evidence>
<evidence type="ECO:0000256" key="2">
    <source>
        <dbReference type="PROSITE-ProRule" id="PRU00335"/>
    </source>
</evidence>
<protein>
    <submittedName>
        <fullName evidence="4">TetR/AcrR family transcriptional regulator</fullName>
    </submittedName>
</protein>
<dbReference type="Pfam" id="PF14246">
    <property type="entry name" value="TetR_C_7"/>
    <property type="match status" value="1"/>
</dbReference>
<evidence type="ECO:0000313" key="4">
    <source>
        <dbReference type="EMBL" id="MBY8821455.1"/>
    </source>
</evidence>
<keyword evidence="5" id="KW-1185">Reference proteome</keyword>
<dbReference type="InterPro" id="IPR050109">
    <property type="entry name" value="HTH-type_TetR-like_transc_reg"/>
</dbReference>
<dbReference type="SUPFAM" id="SSF46689">
    <property type="entry name" value="Homeodomain-like"/>
    <property type="match status" value="1"/>
</dbReference>
<organism evidence="4 5">
    <name type="scientific">Sphingomonas colocasiae</name>
    <dbReference type="NCBI Taxonomy" id="1848973"/>
    <lineage>
        <taxon>Bacteria</taxon>
        <taxon>Pseudomonadati</taxon>
        <taxon>Pseudomonadota</taxon>
        <taxon>Alphaproteobacteria</taxon>
        <taxon>Sphingomonadales</taxon>
        <taxon>Sphingomonadaceae</taxon>
        <taxon>Sphingomonas</taxon>
    </lineage>
</organism>
<dbReference type="InterPro" id="IPR001647">
    <property type="entry name" value="HTH_TetR"/>
</dbReference>
<dbReference type="Pfam" id="PF00440">
    <property type="entry name" value="TetR_N"/>
    <property type="match status" value="1"/>
</dbReference>
<dbReference type="InterPro" id="IPR039536">
    <property type="entry name" value="TetR_C_Proteobacteria"/>
</dbReference>
<feature type="domain" description="HTH tetR-type" evidence="3">
    <location>
        <begin position="14"/>
        <end position="74"/>
    </location>
</feature>
<dbReference type="PROSITE" id="PS50977">
    <property type="entry name" value="HTH_TETR_2"/>
    <property type="match status" value="1"/>
</dbReference>
<accession>A0ABS7PJI8</accession>
<dbReference type="PANTHER" id="PTHR30055">
    <property type="entry name" value="HTH-TYPE TRANSCRIPTIONAL REGULATOR RUTR"/>
    <property type="match status" value="1"/>
</dbReference>
<keyword evidence="1 2" id="KW-0238">DNA-binding</keyword>
<feature type="DNA-binding region" description="H-T-H motif" evidence="2">
    <location>
        <begin position="37"/>
        <end position="56"/>
    </location>
</feature>
<sequence length="209" mass="23468">MNAAAPSPADSRREGRRLAIIEAAESLFLERGYERTSLAAIIERSGGSLATVYELFGNKQGLLRAVVEGQKHQSGIDLCRMEDAADTGVSTAGLLMRYAHELYEHMMQQRVIELMRVIIVESMRDPEFARAFHQDFHVPVVQEMADIFARWTREGRADIDRPEAAAELFLATIISDAQLRAMTAIAPPPLVEAGLDWRLAPFLSHFRFR</sequence>
<dbReference type="SUPFAM" id="SSF48498">
    <property type="entry name" value="Tetracyclin repressor-like, C-terminal domain"/>
    <property type="match status" value="1"/>
</dbReference>
<dbReference type="Gene3D" id="1.10.357.10">
    <property type="entry name" value="Tetracycline Repressor, domain 2"/>
    <property type="match status" value="1"/>
</dbReference>
<dbReference type="InterPro" id="IPR036271">
    <property type="entry name" value="Tet_transcr_reg_TetR-rel_C_sf"/>
</dbReference>
<dbReference type="Proteomes" id="UP000706039">
    <property type="component" value="Unassembled WGS sequence"/>
</dbReference>
<dbReference type="PANTHER" id="PTHR30055:SF146">
    <property type="entry name" value="HTH-TYPE TRANSCRIPTIONAL DUAL REGULATOR CECR"/>
    <property type="match status" value="1"/>
</dbReference>
<evidence type="ECO:0000313" key="5">
    <source>
        <dbReference type="Proteomes" id="UP000706039"/>
    </source>
</evidence>
<dbReference type="PRINTS" id="PR00455">
    <property type="entry name" value="HTHTETR"/>
</dbReference>
<dbReference type="RefSeq" id="WP_222988574.1">
    <property type="nucleotide sequence ID" value="NZ_JAINVV010000003.1"/>
</dbReference>
<dbReference type="EMBL" id="JAINVV010000003">
    <property type="protein sequence ID" value="MBY8821455.1"/>
    <property type="molecule type" value="Genomic_DNA"/>
</dbReference>
<dbReference type="Gene3D" id="1.10.10.60">
    <property type="entry name" value="Homeodomain-like"/>
    <property type="match status" value="1"/>
</dbReference>
<gene>
    <name evidence="4" type="ORF">K7G82_04075</name>
</gene>
<dbReference type="InterPro" id="IPR009057">
    <property type="entry name" value="Homeodomain-like_sf"/>
</dbReference>
<name>A0ABS7PJI8_9SPHN</name>